<evidence type="ECO:0000256" key="6">
    <source>
        <dbReference type="RuleBase" id="RU004168"/>
    </source>
</evidence>
<evidence type="ECO:0000313" key="9">
    <source>
        <dbReference type="Proteomes" id="UP000051922"/>
    </source>
</evidence>
<dbReference type="EMBL" id="AZFJ01000037">
    <property type="protein sequence ID" value="KRL86864.1"/>
    <property type="molecule type" value="Genomic_DNA"/>
</dbReference>
<dbReference type="InterPro" id="IPR036046">
    <property type="entry name" value="Acylphosphatase-like_dom_sf"/>
</dbReference>
<accession>A0A0R1U063</accession>
<comment type="caution">
    <text evidence="8">The sequence shown here is derived from an EMBL/GenBank/DDBJ whole genome shotgun (WGS) entry which is preliminary data.</text>
</comment>
<dbReference type="PROSITE" id="PS51160">
    <property type="entry name" value="ACYLPHOSPHATASE_3"/>
    <property type="match status" value="1"/>
</dbReference>
<evidence type="ECO:0000313" key="8">
    <source>
        <dbReference type="EMBL" id="KRL86864.1"/>
    </source>
</evidence>
<feature type="active site" evidence="5">
    <location>
        <position position="45"/>
    </location>
</feature>
<dbReference type="EC" id="3.6.1.7" evidence="2 5"/>
<dbReference type="PROSITE" id="PS00150">
    <property type="entry name" value="ACYLPHOSPHATASE_1"/>
    <property type="match status" value="1"/>
</dbReference>
<sequence length="118" mass="13322">MVEWLYSVRARERLLRVRIQEGDISMADTAYTIRVNGRVQGVGFRATTQMLADRMAIRGDVRNQSDGSVLIHAVGTDTQMSAFREAIKQGPSQFARVSTYEETPMKSVPEYNGFNVVY</sequence>
<dbReference type="InterPro" id="IPR001792">
    <property type="entry name" value="Acylphosphatase-like_dom"/>
</dbReference>
<dbReference type="PATRIC" id="fig|1423783.4.peg.530"/>
<dbReference type="InterPro" id="IPR020456">
    <property type="entry name" value="Acylphosphatase"/>
</dbReference>
<organism evidence="8 9">
    <name type="scientific">Lacticaseibacillus pantheris DSM 15945 = JCM 12539 = NBRC 106106</name>
    <dbReference type="NCBI Taxonomy" id="1423783"/>
    <lineage>
        <taxon>Bacteria</taxon>
        <taxon>Bacillati</taxon>
        <taxon>Bacillota</taxon>
        <taxon>Bacilli</taxon>
        <taxon>Lactobacillales</taxon>
        <taxon>Lactobacillaceae</taxon>
        <taxon>Lacticaseibacillus</taxon>
    </lineage>
</organism>
<comment type="catalytic activity">
    <reaction evidence="4 5">
        <text>an acyl phosphate + H2O = a carboxylate + phosphate + H(+)</text>
        <dbReference type="Rhea" id="RHEA:14965"/>
        <dbReference type="ChEBI" id="CHEBI:15377"/>
        <dbReference type="ChEBI" id="CHEBI:15378"/>
        <dbReference type="ChEBI" id="CHEBI:29067"/>
        <dbReference type="ChEBI" id="CHEBI:43474"/>
        <dbReference type="ChEBI" id="CHEBI:59918"/>
        <dbReference type="EC" id="3.6.1.7"/>
    </reaction>
</comment>
<evidence type="ECO:0000256" key="4">
    <source>
        <dbReference type="ARBA" id="ARBA00047645"/>
    </source>
</evidence>
<reference evidence="8 9" key="1">
    <citation type="journal article" date="2015" name="Genome Announc.">
        <title>Expanding the biotechnology potential of lactobacilli through comparative genomics of 213 strains and associated genera.</title>
        <authorList>
            <person name="Sun Z."/>
            <person name="Harris H.M."/>
            <person name="McCann A."/>
            <person name="Guo C."/>
            <person name="Argimon S."/>
            <person name="Zhang W."/>
            <person name="Yang X."/>
            <person name="Jeffery I.B."/>
            <person name="Cooney J.C."/>
            <person name="Kagawa T.F."/>
            <person name="Liu W."/>
            <person name="Song Y."/>
            <person name="Salvetti E."/>
            <person name="Wrobel A."/>
            <person name="Rasinkangas P."/>
            <person name="Parkhill J."/>
            <person name="Rea M.C."/>
            <person name="O'Sullivan O."/>
            <person name="Ritari J."/>
            <person name="Douillard F.P."/>
            <person name="Paul Ross R."/>
            <person name="Yang R."/>
            <person name="Briner A.E."/>
            <person name="Felis G.E."/>
            <person name="de Vos W.M."/>
            <person name="Barrangou R."/>
            <person name="Klaenhammer T.R."/>
            <person name="Caufield P.W."/>
            <person name="Cui Y."/>
            <person name="Zhang H."/>
            <person name="O'Toole P.W."/>
        </authorList>
    </citation>
    <scope>NUCLEOTIDE SEQUENCE [LARGE SCALE GENOMIC DNA]</scope>
    <source>
        <strain evidence="8 9">DSM 15945</strain>
    </source>
</reference>
<dbReference type="PANTHER" id="PTHR47268">
    <property type="entry name" value="ACYLPHOSPHATASE"/>
    <property type="match status" value="1"/>
</dbReference>
<dbReference type="SUPFAM" id="SSF54975">
    <property type="entry name" value="Acylphosphatase/BLUF domain-like"/>
    <property type="match status" value="1"/>
</dbReference>
<keyword evidence="5" id="KW-0378">Hydrolase</keyword>
<dbReference type="PANTHER" id="PTHR47268:SF4">
    <property type="entry name" value="ACYLPHOSPHATASE"/>
    <property type="match status" value="1"/>
</dbReference>
<evidence type="ECO:0000256" key="2">
    <source>
        <dbReference type="ARBA" id="ARBA00012150"/>
    </source>
</evidence>
<dbReference type="Pfam" id="PF00708">
    <property type="entry name" value="Acylphosphatase"/>
    <property type="match status" value="1"/>
</dbReference>
<dbReference type="Gene3D" id="3.30.70.100">
    <property type="match status" value="1"/>
</dbReference>
<dbReference type="Proteomes" id="UP000051922">
    <property type="component" value="Unassembled WGS sequence"/>
</dbReference>
<evidence type="ECO:0000259" key="7">
    <source>
        <dbReference type="PROSITE" id="PS51160"/>
    </source>
</evidence>
<dbReference type="GO" id="GO:0003998">
    <property type="term" value="F:acylphosphatase activity"/>
    <property type="evidence" value="ECO:0007669"/>
    <property type="project" value="UniProtKB-EC"/>
</dbReference>
<dbReference type="STRING" id="1423783.FC50_GL000512"/>
<dbReference type="AlphaFoldDB" id="A0A0R1U063"/>
<evidence type="ECO:0000256" key="5">
    <source>
        <dbReference type="PROSITE-ProRule" id="PRU00520"/>
    </source>
</evidence>
<evidence type="ECO:0000256" key="3">
    <source>
        <dbReference type="ARBA" id="ARBA00015991"/>
    </source>
</evidence>
<proteinExistence type="inferred from homology"/>
<keyword evidence="9" id="KW-1185">Reference proteome</keyword>
<protein>
    <recommendedName>
        <fullName evidence="3 5">acylphosphatase</fullName>
        <ecNumber evidence="2 5">3.6.1.7</ecNumber>
    </recommendedName>
</protein>
<feature type="domain" description="Acylphosphatase-like" evidence="7">
    <location>
        <begin position="30"/>
        <end position="118"/>
    </location>
</feature>
<comment type="similarity">
    <text evidence="1 6">Belongs to the acylphosphatase family.</text>
</comment>
<name>A0A0R1U063_9LACO</name>
<dbReference type="InterPro" id="IPR017968">
    <property type="entry name" value="Acylphosphatase_CS"/>
</dbReference>
<feature type="active site" evidence="5">
    <location>
        <position position="63"/>
    </location>
</feature>
<evidence type="ECO:0000256" key="1">
    <source>
        <dbReference type="ARBA" id="ARBA00005614"/>
    </source>
</evidence>
<gene>
    <name evidence="8" type="ORF">FC50_GL000512</name>
</gene>